<keyword evidence="1 4" id="KW-0378">Hydrolase</keyword>
<keyword evidence="2" id="KW-0732">Signal</keyword>
<feature type="chain" id="PRO_5001708983" evidence="2">
    <location>
        <begin position="24"/>
        <end position="241"/>
    </location>
</feature>
<dbReference type="EC" id="3.5.1.28" evidence="4"/>
<dbReference type="PANTHER" id="PTHR30404:SF0">
    <property type="entry name" value="N-ACETYLMURAMOYL-L-ALANINE AMIDASE AMIC"/>
    <property type="match status" value="1"/>
</dbReference>
<dbReference type="GO" id="GO:0030288">
    <property type="term" value="C:outer membrane-bounded periplasmic space"/>
    <property type="evidence" value="ECO:0007669"/>
    <property type="project" value="TreeGrafter"/>
</dbReference>
<accession>A0A075QZS0</accession>
<dbReference type="eggNOG" id="COG0860">
    <property type="taxonomic scope" value="Bacteria"/>
</dbReference>
<keyword evidence="5" id="KW-1185">Reference proteome</keyword>
<dbReference type="KEGG" id="blr:BRLA_c000200"/>
<dbReference type="InterPro" id="IPR050695">
    <property type="entry name" value="N-acetylmuramoyl_amidase_3"/>
</dbReference>
<evidence type="ECO:0000256" key="1">
    <source>
        <dbReference type="ARBA" id="ARBA00022801"/>
    </source>
</evidence>
<dbReference type="InterPro" id="IPR002508">
    <property type="entry name" value="MurNAc-LAA_cat"/>
</dbReference>
<dbReference type="SMART" id="SM00646">
    <property type="entry name" value="Ami_3"/>
    <property type="match status" value="1"/>
</dbReference>
<evidence type="ECO:0000259" key="3">
    <source>
        <dbReference type="SMART" id="SM00646"/>
    </source>
</evidence>
<gene>
    <name evidence="4" type="ORF">BRLA_c000200</name>
</gene>
<feature type="signal peptide" evidence="2">
    <location>
        <begin position="1"/>
        <end position="23"/>
    </location>
</feature>
<dbReference type="CDD" id="cd02696">
    <property type="entry name" value="MurNAc-LAA"/>
    <property type="match status" value="1"/>
</dbReference>
<evidence type="ECO:0000256" key="2">
    <source>
        <dbReference type="SAM" id="SignalP"/>
    </source>
</evidence>
<dbReference type="SUPFAM" id="SSF53187">
    <property type="entry name" value="Zn-dependent exopeptidases"/>
    <property type="match status" value="1"/>
</dbReference>
<dbReference type="Proteomes" id="UP000005850">
    <property type="component" value="Chromosome"/>
</dbReference>
<dbReference type="STRING" id="1042163.BRLA_c000200"/>
<feature type="domain" description="MurNAc-LAA" evidence="3">
    <location>
        <begin position="106"/>
        <end position="215"/>
    </location>
</feature>
<reference evidence="4 5" key="1">
    <citation type="journal article" date="2011" name="J. Bacteriol.">
        <title>Genome sequence of Brevibacillus laterosporus LMG 15441, a pathogen of invertebrates.</title>
        <authorList>
            <person name="Djukic M."/>
            <person name="Poehlein A."/>
            <person name="Thurmer A."/>
            <person name="Daniel R."/>
        </authorList>
    </citation>
    <scope>NUCLEOTIDE SEQUENCE [LARGE SCALE GENOMIC DNA]</scope>
    <source>
        <strain evidence="4 5">LMG 15441</strain>
    </source>
</reference>
<evidence type="ECO:0000313" key="4">
    <source>
        <dbReference type="EMBL" id="AIG24438.1"/>
    </source>
</evidence>
<proteinExistence type="predicted"/>
<dbReference type="GO" id="GO:0009253">
    <property type="term" value="P:peptidoglycan catabolic process"/>
    <property type="evidence" value="ECO:0007669"/>
    <property type="project" value="InterPro"/>
</dbReference>
<protein>
    <submittedName>
        <fullName evidence="4">N-acetylmuramoyl-L-alanine amidase</fullName>
        <ecNumber evidence="4">3.5.1.28</ecNumber>
    </submittedName>
</protein>
<dbReference type="HOGENOM" id="CLU_014322_7_1_9"/>
<sequence length="241" mass="27784">MRWLKVALVGLLLMGLLPTDARAISSEHIPIEIIIDAGHGGIDGGTSYQGILEKDINLQIAKLLYKELLIKGYQVLLNRTGDYALSDENKWLRSPSRHIRDLAQRRHLAKEIHPQMLVSLHVNWSNSKSSRGPLVLYQKNNQSYILADIIQHHLDHLYKTKGEPLPGKTYYLLKQSICPTVIVEMGYLSNSRDRRFLVNEKTQKQIARSIQEAISEYMLIMNQIQDQETWDVIEEPRKKHK</sequence>
<dbReference type="RefSeq" id="WP_003333962.1">
    <property type="nucleotide sequence ID" value="NZ_CP007806.1"/>
</dbReference>
<dbReference type="Gene3D" id="3.40.630.40">
    <property type="entry name" value="Zn-dependent exopeptidases"/>
    <property type="match status" value="1"/>
</dbReference>
<evidence type="ECO:0000313" key="5">
    <source>
        <dbReference type="Proteomes" id="UP000005850"/>
    </source>
</evidence>
<name>A0A075QZS0_BRELA</name>
<dbReference type="AlphaFoldDB" id="A0A075QZS0"/>
<dbReference type="PANTHER" id="PTHR30404">
    <property type="entry name" value="N-ACETYLMURAMOYL-L-ALANINE AMIDASE"/>
    <property type="match status" value="1"/>
</dbReference>
<dbReference type="EMBL" id="CP007806">
    <property type="protein sequence ID" value="AIG24438.1"/>
    <property type="molecule type" value="Genomic_DNA"/>
</dbReference>
<dbReference type="Pfam" id="PF01520">
    <property type="entry name" value="Amidase_3"/>
    <property type="match status" value="1"/>
</dbReference>
<dbReference type="GO" id="GO:0008745">
    <property type="term" value="F:N-acetylmuramoyl-L-alanine amidase activity"/>
    <property type="evidence" value="ECO:0007669"/>
    <property type="project" value="UniProtKB-EC"/>
</dbReference>
<organism evidence="4 5">
    <name type="scientific">Brevibacillus laterosporus LMG 15441</name>
    <dbReference type="NCBI Taxonomy" id="1042163"/>
    <lineage>
        <taxon>Bacteria</taxon>
        <taxon>Bacillati</taxon>
        <taxon>Bacillota</taxon>
        <taxon>Bacilli</taxon>
        <taxon>Bacillales</taxon>
        <taxon>Paenibacillaceae</taxon>
        <taxon>Brevibacillus</taxon>
    </lineage>
</organism>